<sequence length="1057" mass="117066">MHKNYLLLLLLCCLFGSGYAQTVLTGKVSNGSTPLAGATVSIPGTAYQARSDGNGTFQFRLPSGKYLLKTTYVGYEPLEQVFLMPHSDTLRVNLVSATAELKEVVVSTGYQTLPKERVTGSFVQVDHTLLNRSVSTDILTRLKDVTPGLSFNTTGTQISIRGQSTLKSASADPLIVVDGFPFNQPIENINPNDVESISVLKDAAAASIWGAKAGNGVIVITTRKGSYNRSMRVTFNANVNIGERPNLFYQPQMSSSDYIAIERRLFTEGYFTGTENSDFHAPLSPVVELLIASRDGKLSAAEANRQIAALAGNDLRQDETKYLYRNSVSQQYALGLDGGTSTQRYQFSAGFDRNLANQSGNAFNRVTLNGGNTWSMLNHQLEFSASGYLTQTQNQLNNPGIPVWNYGNKLYPYAHFTDDAGNAVPITKDYRQDFVAAAAQQGVLSWAYSPIDELDAANNTNKVSDIRLNTSLKYIILPGLNAQVLYQYDHTLTRGRNLQSLDTYYTRTLINQFTQGTAGSLTRPVPLGGILDRLDGESINHDIRGQLNYDYHQGPHRLTAIGGYELQTLHVNSLGNRLYGYDGAHATSQPVDYQSIFFMYDNPFNINTIPYADYETDATDHYVSWYGNAAYTFRDKYTLTGSARFDRSNLFGVTTNRKGVPLWSAGLGWAISREDFYHLSWMPELKFRATYGYNGNINKSLSAFTTASYFDGSDSQSRLPYATIINPPNPELQWERIRNINLGLDFALFGSRLSGTFEYFFKQGKNLIGSTAFAPSTGVSIFTGNTASSAGQGLDFNLTSHNLTGRLGWVTDFFLSYITDKVTGYDQQSSASLYLTGGGNGFYPLKGKPLYAIYSYRWAGLDPQTGDPMGYLNGQASKEYAKIINGTTPATLIYNGPSRPQVFGALRNTFSYGPVSISANITYKFGYYFRRNSIRYNSDYGLSSQHGDYSQRWQQPGDELNTIVPSVPASFVSGRDNLYTYSEALVDKGDHIRLQDIQFSYTLGRKSKFLQAHPFQLYGYASNLGIIWRANKEGIDPDAVTTYPAPRTYAAGIRMNY</sequence>
<dbReference type="InterPro" id="IPR023996">
    <property type="entry name" value="TonB-dep_OMP_SusC/RagA"/>
</dbReference>
<evidence type="ECO:0000313" key="14">
    <source>
        <dbReference type="Proteomes" id="UP000638732"/>
    </source>
</evidence>
<dbReference type="RefSeq" id="WP_166585077.1">
    <property type="nucleotide sequence ID" value="NZ_WWEO01000040.1"/>
</dbReference>
<dbReference type="SUPFAM" id="SSF56935">
    <property type="entry name" value="Porins"/>
    <property type="match status" value="1"/>
</dbReference>
<reference evidence="13" key="2">
    <citation type="submission" date="2020-10" db="EMBL/GenBank/DDBJ databases">
        <title>Mucilaginibacter sp. nov., isolated from soil.</title>
        <authorList>
            <person name="Jeon C.O."/>
        </authorList>
    </citation>
    <scope>NUCLEOTIDE SEQUENCE</scope>
    <source>
        <strain evidence="13">R11</strain>
    </source>
</reference>
<dbReference type="InterPro" id="IPR000531">
    <property type="entry name" value="Beta-barrel_TonB"/>
</dbReference>
<dbReference type="InterPro" id="IPR023997">
    <property type="entry name" value="TonB-dep_OMP_SusC/RagA_CS"/>
</dbReference>
<comment type="subcellular location">
    <subcellularLocation>
        <location evidence="1 8">Cell outer membrane</location>
        <topology evidence="1 8">Multi-pass membrane protein</topology>
    </subcellularLocation>
</comment>
<feature type="domain" description="TonB-dependent receptor plug" evidence="12">
    <location>
        <begin position="116"/>
        <end position="217"/>
    </location>
</feature>
<comment type="similarity">
    <text evidence="8 9">Belongs to the TonB-dependent receptor family.</text>
</comment>
<evidence type="ECO:0000256" key="1">
    <source>
        <dbReference type="ARBA" id="ARBA00004571"/>
    </source>
</evidence>
<dbReference type="NCBIfam" id="TIGR04057">
    <property type="entry name" value="SusC_RagA_signa"/>
    <property type="match status" value="1"/>
</dbReference>
<name>A0A966DRH9_9SPHI</name>
<dbReference type="Proteomes" id="UP000638732">
    <property type="component" value="Unassembled WGS sequence"/>
</dbReference>
<dbReference type="GO" id="GO:0009279">
    <property type="term" value="C:cell outer membrane"/>
    <property type="evidence" value="ECO:0007669"/>
    <property type="project" value="UniProtKB-SubCell"/>
</dbReference>
<dbReference type="Gene3D" id="2.60.40.1120">
    <property type="entry name" value="Carboxypeptidase-like, regulatory domain"/>
    <property type="match status" value="1"/>
</dbReference>
<dbReference type="Pfam" id="PF07715">
    <property type="entry name" value="Plug"/>
    <property type="match status" value="1"/>
</dbReference>
<evidence type="ECO:0000313" key="13">
    <source>
        <dbReference type="EMBL" id="NCD69098.1"/>
    </source>
</evidence>
<gene>
    <name evidence="13" type="ORF">GSY63_07000</name>
</gene>
<evidence type="ECO:0000256" key="10">
    <source>
        <dbReference type="SAM" id="SignalP"/>
    </source>
</evidence>
<dbReference type="InterPro" id="IPR037066">
    <property type="entry name" value="Plug_dom_sf"/>
</dbReference>
<evidence type="ECO:0000256" key="3">
    <source>
        <dbReference type="ARBA" id="ARBA00022452"/>
    </source>
</evidence>
<dbReference type="InterPro" id="IPR008969">
    <property type="entry name" value="CarboxyPept-like_regulatory"/>
</dbReference>
<keyword evidence="14" id="KW-1185">Reference proteome</keyword>
<dbReference type="Gene3D" id="2.40.170.20">
    <property type="entry name" value="TonB-dependent receptor, beta-barrel domain"/>
    <property type="match status" value="1"/>
</dbReference>
<keyword evidence="3 8" id="KW-1134">Transmembrane beta strand</keyword>
<evidence type="ECO:0000259" key="12">
    <source>
        <dbReference type="Pfam" id="PF07715"/>
    </source>
</evidence>
<feature type="chain" id="PRO_5037835272" evidence="10">
    <location>
        <begin position="21"/>
        <end position="1057"/>
    </location>
</feature>
<dbReference type="EMBL" id="WWEO01000040">
    <property type="protein sequence ID" value="NCD69098.1"/>
    <property type="molecule type" value="Genomic_DNA"/>
</dbReference>
<keyword evidence="10" id="KW-0732">Signal</keyword>
<evidence type="ECO:0000259" key="11">
    <source>
        <dbReference type="Pfam" id="PF00593"/>
    </source>
</evidence>
<evidence type="ECO:0000256" key="2">
    <source>
        <dbReference type="ARBA" id="ARBA00022448"/>
    </source>
</evidence>
<evidence type="ECO:0000256" key="7">
    <source>
        <dbReference type="ARBA" id="ARBA00023237"/>
    </source>
</evidence>
<evidence type="ECO:0000256" key="8">
    <source>
        <dbReference type="PROSITE-ProRule" id="PRU01360"/>
    </source>
</evidence>
<evidence type="ECO:0000256" key="9">
    <source>
        <dbReference type="RuleBase" id="RU003357"/>
    </source>
</evidence>
<dbReference type="InterPro" id="IPR036942">
    <property type="entry name" value="Beta-barrel_TonB_sf"/>
</dbReference>
<dbReference type="Pfam" id="PF13715">
    <property type="entry name" value="CarbopepD_reg_2"/>
    <property type="match status" value="1"/>
</dbReference>
<dbReference type="InterPro" id="IPR012910">
    <property type="entry name" value="Plug_dom"/>
</dbReference>
<keyword evidence="4 8" id="KW-0812">Transmembrane</keyword>
<feature type="signal peptide" evidence="10">
    <location>
        <begin position="1"/>
        <end position="20"/>
    </location>
</feature>
<evidence type="ECO:0000256" key="6">
    <source>
        <dbReference type="ARBA" id="ARBA00023136"/>
    </source>
</evidence>
<evidence type="ECO:0000256" key="4">
    <source>
        <dbReference type="ARBA" id="ARBA00022692"/>
    </source>
</evidence>
<proteinExistence type="inferred from homology"/>
<keyword evidence="7 8" id="KW-0998">Cell outer membrane</keyword>
<dbReference type="PROSITE" id="PS52016">
    <property type="entry name" value="TONB_DEPENDENT_REC_3"/>
    <property type="match status" value="1"/>
</dbReference>
<keyword evidence="2 8" id="KW-0813">Transport</keyword>
<evidence type="ECO:0000256" key="5">
    <source>
        <dbReference type="ARBA" id="ARBA00023077"/>
    </source>
</evidence>
<dbReference type="SUPFAM" id="SSF49464">
    <property type="entry name" value="Carboxypeptidase regulatory domain-like"/>
    <property type="match status" value="1"/>
</dbReference>
<dbReference type="Pfam" id="PF00593">
    <property type="entry name" value="TonB_dep_Rec_b-barrel"/>
    <property type="match status" value="1"/>
</dbReference>
<keyword evidence="5 9" id="KW-0798">TonB box</keyword>
<protein>
    <submittedName>
        <fullName evidence="13">SusC/RagA family TonB-linked outer membrane protein</fullName>
    </submittedName>
</protein>
<dbReference type="NCBIfam" id="TIGR04056">
    <property type="entry name" value="OMP_RagA_SusC"/>
    <property type="match status" value="1"/>
</dbReference>
<accession>A0A966DRH9</accession>
<comment type="caution">
    <text evidence="13">The sequence shown here is derived from an EMBL/GenBank/DDBJ whole genome shotgun (WGS) entry which is preliminary data.</text>
</comment>
<reference evidence="13" key="1">
    <citation type="submission" date="2020-01" db="EMBL/GenBank/DDBJ databases">
        <authorList>
            <person name="Seo Y.L."/>
        </authorList>
    </citation>
    <scope>NUCLEOTIDE SEQUENCE</scope>
    <source>
        <strain evidence="13">R11</strain>
    </source>
</reference>
<organism evidence="13 14">
    <name type="scientific">Mucilaginibacter agri</name>
    <dbReference type="NCBI Taxonomy" id="2695265"/>
    <lineage>
        <taxon>Bacteria</taxon>
        <taxon>Pseudomonadati</taxon>
        <taxon>Bacteroidota</taxon>
        <taxon>Sphingobacteriia</taxon>
        <taxon>Sphingobacteriales</taxon>
        <taxon>Sphingobacteriaceae</taxon>
        <taxon>Mucilaginibacter</taxon>
    </lineage>
</organism>
<dbReference type="Gene3D" id="2.170.130.10">
    <property type="entry name" value="TonB-dependent receptor, plug domain"/>
    <property type="match status" value="1"/>
</dbReference>
<keyword evidence="6 8" id="KW-0472">Membrane</keyword>
<feature type="domain" description="TonB-dependent receptor-like beta-barrel" evidence="11">
    <location>
        <begin position="415"/>
        <end position="831"/>
    </location>
</feature>
<dbReference type="InterPro" id="IPR039426">
    <property type="entry name" value="TonB-dep_rcpt-like"/>
</dbReference>
<dbReference type="AlphaFoldDB" id="A0A966DRH9"/>